<evidence type="ECO:0000313" key="5">
    <source>
        <dbReference type="Proteomes" id="UP001165587"/>
    </source>
</evidence>
<feature type="compositionally biased region" description="Low complexity" evidence="1">
    <location>
        <begin position="68"/>
        <end position="84"/>
    </location>
</feature>
<evidence type="ECO:0000256" key="1">
    <source>
        <dbReference type="SAM" id="MobiDB-lite"/>
    </source>
</evidence>
<organism evidence="4 5">
    <name type="scientific">Herbiconiux oxytropis</name>
    <dbReference type="NCBI Taxonomy" id="2970915"/>
    <lineage>
        <taxon>Bacteria</taxon>
        <taxon>Bacillati</taxon>
        <taxon>Actinomycetota</taxon>
        <taxon>Actinomycetes</taxon>
        <taxon>Micrococcales</taxon>
        <taxon>Microbacteriaceae</taxon>
        <taxon>Herbiconiux</taxon>
    </lineage>
</organism>
<feature type="chain" id="PRO_5041306482" description="DUF3153 domain-containing protein" evidence="3">
    <location>
        <begin position="37"/>
        <end position="248"/>
    </location>
</feature>
<keyword evidence="2" id="KW-0472">Membrane</keyword>
<keyword evidence="5" id="KW-1185">Reference proteome</keyword>
<comment type="caution">
    <text evidence="4">The sequence shown here is derived from an EMBL/GenBank/DDBJ whole genome shotgun (WGS) entry which is preliminary data.</text>
</comment>
<protein>
    <recommendedName>
        <fullName evidence="6">DUF3153 domain-containing protein</fullName>
    </recommendedName>
</protein>
<gene>
    <name evidence="4" type="ORF">N1028_11110</name>
</gene>
<evidence type="ECO:0000256" key="3">
    <source>
        <dbReference type="SAM" id="SignalP"/>
    </source>
</evidence>
<feature type="transmembrane region" description="Helical" evidence="2">
    <location>
        <begin position="216"/>
        <end position="235"/>
    </location>
</feature>
<dbReference type="Proteomes" id="UP001165587">
    <property type="component" value="Unassembled WGS sequence"/>
</dbReference>
<dbReference type="EMBL" id="JANLCK010000005">
    <property type="protein sequence ID" value="MCS5726441.1"/>
    <property type="molecule type" value="Genomic_DNA"/>
</dbReference>
<accession>A0AA42BUQ7</accession>
<evidence type="ECO:0000256" key="2">
    <source>
        <dbReference type="SAM" id="Phobius"/>
    </source>
</evidence>
<dbReference type="AlphaFoldDB" id="A0AA42BUQ7"/>
<dbReference type="RefSeq" id="WP_259528690.1">
    <property type="nucleotide sequence ID" value="NZ_JANLCK010000005.1"/>
</dbReference>
<reference evidence="4" key="1">
    <citation type="submission" date="2022-08" db="EMBL/GenBank/DDBJ databases">
        <authorList>
            <person name="Deng Y."/>
            <person name="Han X.-F."/>
            <person name="Zhang Y.-Q."/>
        </authorList>
    </citation>
    <scope>NUCLEOTIDE SEQUENCE</scope>
    <source>
        <strain evidence="4">CPCC 203407</strain>
    </source>
</reference>
<evidence type="ECO:0000313" key="4">
    <source>
        <dbReference type="EMBL" id="MCS5726441.1"/>
    </source>
</evidence>
<evidence type="ECO:0008006" key="6">
    <source>
        <dbReference type="Google" id="ProtNLM"/>
    </source>
</evidence>
<keyword evidence="2" id="KW-1133">Transmembrane helix</keyword>
<sequence>MRRALPTILRRGAAVAVLAGIAAFAAASLGGGAASAATDPAPEGIGLTVTVGPGSATPSPAPAPPASRPGTTTSTNVGGSVVVNDPRNPPAPTDDEYSIGGVLYVSGLSTEYLPSIDPLGGELKTWFTVRNVSTGELSGSARFWVSSPFGTELSAQDDVELTGLKPQESKVVSATLTGVGQYTFATAHYTFTPPETVDGIALTPVTRDAFVVLPPWFLLGIAALAGLAFVVVQLVRAMRVPALAENAA</sequence>
<feature type="signal peptide" evidence="3">
    <location>
        <begin position="1"/>
        <end position="36"/>
    </location>
</feature>
<name>A0AA42BUQ7_9MICO</name>
<keyword evidence="2" id="KW-0812">Transmembrane</keyword>
<keyword evidence="3" id="KW-0732">Signal</keyword>
<proteinExistence type="predicted"/>
<feature type="region of interest" description="Disordered" evidence="1">
    <location>
        <begin position="49"/>
        <end position="95"/>
    </location>
</feature>